<dbReference type="Gene3D" id="3.30.1390.10">
    <property type="match status" value="2"/>
</dbReference>
<keyword evidence="1" id="KW-0472">Membrane</keyword>
<dbReference type="RefSeq" id="WP_349878520.1">
    <property type="nucleotide sequence ID" value="NZ_CP157974.1"/>
</dbReference>
<name>A0AAU7R269_9ACTN</name>
<evidence type="ECO:0000256" key="1">
    <source>
        <dbReference type="SAM" id="Phobius"/>
    </source>
</evidence>
<protein>
    <submittedName>
        <fullName evidence="2">50S ribosomal protein L7/L12</fullName>
    </submittedName>
</protein>
<keyword evidence="2" id="KW-0689">Ribosomal protein</keyword>
<sequence length="139" mass="14878">MSPAVQIALAVVLVVVVFLLLLALRRGRPRDLVAPDRPAGDGQAEVLRLAREGRTVEAVKVLREQTGLSLLDAKRVVDLLASGGTWSPGAPVPGTAVDDAVRAEAARLLHRGKKIQAVKVVREHTHMSLADAKRYVEGL</sequence>
<reference evidence="2" key="1">
    <citation type="submission" date="2024-06" db="EMBL/GenBank/DDBJ databases">
        <title>Micromonospora sp. strain HUAS YX12 genome sequences.</title>
        <authorList>
            <person name="Mo P."/>
        </authorList>
    </citation>
    <scope>NUCLEOTIDE SEQUENCE</scope>
    <source>
        <strain evidence="2">HUAS YX12</strain>
    </source>
</reference>
<organism evidence="2">
    <name type="scientific">Micromonospora sp. HUAS YX12</name>
    <dbReference type="NCBI Taxonomy" id="3156396"/>
    <lineage>
        <taxon>Bacteria</taxon>
        <taxon>Bacillati</taxon>
        <taxon>Actinomycetota</taxon>
        <taxon>Actinomycetes</taxon>
        <taxon>Micromonosporales</taxon>
        <taxon>Micromonosporaceae</taxon>
        <taxon>Micromonospora</taxon>
    </lineage>
</organism>
<accession>A0AAU7R269</accession>
<keyword evidence="1" id="KW-1133">Transmembrane helix</keyword>
<feature type="transmembrane region" description="Helical" evidence="1">
    <location>
        <begin position="6"/>
        <end position="24"/>
    </location>
</feature>
<dbReference type="EMBL" id="CP157974">
    <property type="protein sequence ID" value="XBT82095.1"/>
    <property type="molecule type" value="Genomic_DNA"/>
</dbReference>
<evidence type="ECO:0000313" key="2">
    <source>
        <dbReference type="EMBL" id="XBT82095.1"/>
    </source>
</evidence>
<proteinExistence type="predicted"/>
<dbReference type="InterPro" id="IPR014719">
    <property type="entry name" value="Ribosomal_bL12_C/ClpS-like"/>
</dbReference>
<keyword evidence="2" id="KW-0687">Ribonucleoprotein</keyword>
<dbReference type="GO" id="GO:0005840">
    <property type="term" value="C:ribosome"/>
    <property type="evidence" value="ECO:0007669"/>
    <property type="project" value="UniProtKB-KW"/>
</dbReference>
<dbReference type="AlphaFoldDB" id="A0AAU7R269"/>
<keyword evidence="1" id="KW-0812">Transmembrane</keyword>
<gene>
    <name evidence="2" type="ORF">ABIH81_00865</name>
</gene>